<evidence type="ECO:0000256" key="4">
    <source>
        <dbReference type="ARBA" id="ARBA00022857"/>
    </source>
</evidence>
<feature type="domain" description="Glucose-6-phosphate dehydrogenase C-terminal" evidence="9">
    <location>
        <begin position="198"/>
        <end position="497"/>
    </location>
</feature>
<comment type="caution">
    <text evidence="7">Lacks conserved residue(s) required for the propagation of feature annotation.</text>
</comment>
<dbReference type="EMBL" id="CP060711">
    <property type="protein sequence ID" value="QNN46365.1"/>
    <property type="molecule type" value="Genomic_DNA"/>
</dbReference>
<keyword evidence="3 7" id="KW-0313">Glucose metabolism</keyword>
<feature type="binding site" evidence="7">
    <location>
        <position position="224"/>
    </location>
    <ligand>
        <name>substrate</name>
    </ligand>
</feature>
<dbReference type="SUPFAM" id="SSF51735">
    <property type="entry name" value="NAD(P)-binding Rossmann-fold domains"/>
    <property type="match status" value="1"/>
</dbReference>
<feature type="binding site" evidence="7">
    <location>
        <position position="190"/>
    </location>
    <ligand>
        <name>substrate</name>
    </ligand>
</feature>
<evidence type="ECO:0000259" key="8">
    <source>
        <dbReference type="Pfam" id="PF00479"/>
    </source>
</evidence>
<dbReference type="SUPFAM" id="SSF55347">
    <property type="entry name" value="Glyceraldehyde-3-phosphate dehydrogenase-like, C-terminal domain"/>
    <property type="match status" value="1"/>
</dbReference>
<keyword evidence="5 7" id="KW-0560">Oxidoreductase</keyword>
<feature type="binding site" evidence="7">
    <location>
        <begin position="23"/>
        <end position="30"/>
    </location>
    <ligand>
        <name>NADP(+)</name>
        <dbReference type="ChEBI" id="CHEBI:58349"/>
    </ligand>
</feature>
<feature type="domain" description="Glucose-6-phosphate dehydrogenase NAD-binding" evidence="8">
    <location>
        <begin position="21"/>
        <end position="195"/>
    </location>
</feature>
<feature type="binding site" evidence="7">
    <location>
        <position position="156"/>
    </location>
    <ligand>
        <name>NADP(+)</name>
        <dbReference type="ChEBI" id="CHEBI:58349"/>
    </ligand>
</feature>
<dbReference type="GO" id="GO:0005829">
    <property type="term" value="C:cytosol"/>
    <property type="evidence" value="ECO:0007669"/>
    <property type="project" value="TreeGrafter"/>
</dbReference>
<dbReference type="HAMAP" id="MF_00966">
    <property type="entry name" value="G6PD"/>
    <property type="match status" value="1"/>
</dbReference>
<dbReference type="GO" id="GO:0009051">
    <property type="term" value="P:pentose-phosphate shunt, oxidative branch"/>
    <property type="evidence" value="ECO:0007669"/>
    <property type="project" value="TreeGrafter"/>
</dbReference>
<dbReference type="InterPro" id="IPR001282">
    <property type="entry name" value="G6P_DH"/>
</dbReference>
<dbReference type="Proteomes" id="UP000515977">
    <property type="component" value="Chromosome"/>
</dbReference>
<name>A0A7G9QSP0_9GAMM</name>
<evidence type="ECO:0000256" key="7">
    <source>
        <dbReference type="HAMAP-Rule" id="MF_00966"/>
    </source>
</evidence>
<evidence type="ECO:0000256" key="3">
    <source>
        <dbReference type="ARBA" id="ARBA00022526"/>
    </source>
</evidence>
<feature type="binding site" evidence="7">
    <location>
        <position position="57"/>
    </location>
    <ligand>
        <name>NADP(+)</name>
        <dbReference type="ChEBI" id="CHEBI:58349"/>
    </ligand>
</feature>
<dbReference type="Gene3D" id="3.30.360.10">
    <property type="entry name" value="Dihydrodipicolinate Reductase, domain 2"/>
    <property type="match status" value="1"/>
</dbReference>
<sequence length="498" mass="55050">MEPSLRNVSVSQATPASLLTVFGATGDLARRMLLPSLYSLQAERLLPDGMRILGTARSELDREGFAKLVADSIHERIPAAERNDDALRGLIERLDYCPASADDAASMQALAGRVEALRNGDVLYHMSTAPKFYGPACQALAANGVAGPGTRVMLEKPIGKDLASAIAINDSVAMAFDEERIYRTDHYLGKEGVQNLIALRFGNSLFEPLWSARHIEQVQITVGETVGVEGRGDYYDESGALRDMLQNHLLQLLCLVAMEPPARFDPTAVRNEKIKVLRSLRPIDRGNVATESVIGQYTAGASEGKVVPGYAEELGRASRTETFVALRAHVDNWRWSGVPFYLRTGKRLPSRSTEIYIQFRKVPYSIFGGPAATDMQPNGLLIKLQPEERIELDLMSKTPGLDRHGLRLSQVALDLDFHEEFLNARKRIAYERLYLDAIEGNGTLFVRRDETEAAWQWVDAIADGWRATGMVPKPYPAGTWGPSASVSLIDRSGHSWRE</sequence>
<keyword evidence="4 7" id="KW-0521">NADP</keyword>
<evidence type="ECO:0000256" key="1">
    <source>
        <dbReference type="ARBA" id="ARBA00004937"/>
    </source>
</evidence>
<dbReference type="InterPro" id="IPR022674">
    <property type="entry name" value="G6P_DH_NAD-bd"/>
</dbReference>
<keyword evidence="11" id="KW-1185">Reference proteome</keyword>
<dbReference type="PANTHER" id="PTHR23429:SF0">
    <property type="entry name" value="GLUCOSE-6-PHOSPHATE 1-DEHYDROGENASE"/>
    <property type="match status" value="1"/>
</dbReference>
<reference evidence="10 11" key="1">
    <citation type="submission" date="2020-08" db="EMBL/GenBank/DDBJ databases">
        <title>Genome sequence of Thermomonas brevis KACC 16975T.</title>
        <authorList>
            <person name="Hyun D.-W."/>
            <person name="Bae J.-W."/>
        </authorList>
    </citation>
    <scope>NUCLEOTIDE SEQUENCE [LARGE SCALE GENOMIC DNA]</scope>
    <source>
        <strain evidence="10 11">KACC 16975</strain>
    </source>
</reference>
<dbReference type="PRINTS" id="PR00079">
    <property type="entry name" value="G6PDHDRGNASE"/>
</dbReference>
<dbReference type="GO" id="GO:0004345">
    <property type="term" value="F:glucose-6-phosphate dehydrogenase activity"/>
    <property type="evidence" value="ECO:0007669"/>
    <property type="project" value="UniProtKB-UniRule"/>
</dbReference>
<evidence type="ECO:0000256" key="6">
    <source>
        <dbReference type="ARBA" id="ARBA00023277"/>
    </source>
</evidence>
<dbReference type="Gene3D" id="3.40.50.720">
    <property type="entry name" value="NAD(P)-binding Rossmann-like Domain"/>
    <property type="match status" value="1"/>
</dbReference>
<dbReference type="InterPro" id="IPR036291">
    <property type="entry name" value="NAD(P)-bd_dom_sf"/>
</dbReference>
<feature type="binding site" evidence="7">
    <location>
        <position position="346"/>
    </location>
    <ligand>
        <name>substrate</name>
    </ligand>
</feature>
<dbReference type="PROSITE" id="PS00069">
    <property type="entry name" value="G6P_DEHYDROGENASE"/>
    <property type="match status" value="1"/>
</dbReference>
<dbReference type="NCBIfam" id="NF009492">
    <property type="entry name" value="PRK12853.1-3"/>
    <property type="match status" value="1"/>
</dbReference>
<comment type="pathway">
    <text evidence="1 7">Carbohydrate degradation; pentose phosphate pathway; D-ribulose 5-phosphate from D-glucose 6-phosphate (oxidative stage): step 1/3.</text>
</comment>
<keyword evidence="6 7" id="KW-0119">Carbohydrate metabolism</keyword>
<evidence type="ECO:0000259" key="9">
    <source>
        <dbReference type="Pfam" id="PF02781"/>
    </source>
</evidence>
<feature type="binding site" evidence="7">
    <location>
        <position position="186"/>
    </location>
    <ligand>
        <name>substrate</name>
    </ligand>
</feature>
<protein>
    <recommendedName>
        <fullName evidence="7">Glucose-6-phosphate 1-dehydrogenase</fullName>
        <shortName evidence="7">G6PD</shortName>
        <ecNumber evidence="7">1.1.1.49</ecNumber>
    </recommendedName>
</protein>
<dbReference type="NCBIfam" id="TIGR00871">
    <property type="entry name" value="zwf"/>
    <property type="match status" value="1"/>
</dbReference>
<dbReference type="GO" id="GO:0050661">
    <property type="term" value="F:NADP binding"/>
    <property type="evidence" value="ECO:0007669"/>
    <property type="project" value="UniProtKB-UniRule"/>
</dbReference>
<dbReference type="AlphaFoldDB" id="A0A7G9QSP0"/>
<dbReference type="InterPro" id="IPR019796">
    <property type="entry name" value="G6P_DH_AS"/>
</dbReference>
<comment type="similarity">
    <text evidence="2 7">Belongs to the glucose-6-phosphate dehydrogenase family.</text>
</comment>
<proteinExistence type="inferred from homology"/>
<comment type="catalytic activity">
    <reaction evidence="7">
        <text>D-glucose 6-phosphate + NADP(+) = 6-phospho-D-glucono-1,5-lactone + NADPH + H(+)</text>
        <dbReference type="Rhea" id="RHEA:15841"/>
        <dbReference type="ChEBI" id="CHEBI:15378"/>
        <dbReference type="ChEBI" id="CHEBI:57783"/>
        <dbReference type="ChEBI" id="CHEBI:57955"/>
        <dbReference type="ChEBI" id="CHEBI:58349"/>
        <dbReference type="ChEBI" id="CHEBI:61548"/>
        <dbReference type="EC" id="1.1.1.49"/>
    </reaction>
</comment>
<dbReference type="Pfam" id="PF02781">
    <property type="entry name" value="G6PD_C"/>
    <property type="match status" value="1"/>
</dbReference>
<evidence type="ECO:0000256" key="2">
    <source>
        <dbReference type="ARBA" id="ARBA00009975"/>
    </source>
</evidence>
<dbReference type="PIRSF" id="PIRSF000110">
    <property type="entry name" value="G6PD"/>
    <property type="match status" value="1"/>
</dbReference>
<accession>A0A7G9QSP0</accession>
<dbReference type="EC" id="1.1.1.49" evidence="7"/>
<evidence type="ECO:0000313" key="11">
    <source>
        <dbReference type="Proteomes" id="UP000515977"/>
    </source>
</evidence>
<dbReference type="PANTHER" id="PTHR23429">
    <property type="entry name" value="GLUCOSE-6-PHOSPHATE 1-DEHYDROGENASE G6PD"/>
    <property type="match status" value="1"/>
</dbReference>
<evidence type="ECO:0000313" key="10">
    <source>
        <dbReference type="EMBL" id="QNN46365.1"/>
    </source>
</evidence>
<feature type="binding site" evidence="7">
    <location>
        <position position="243"/>
    </location>
    <ligand>
        <name>substrate</name>
    </ligand>
</feature>
<dbReference type="KEGG" id="tbv:H9L17_14530"/>
<dbReference type="Pfam" id="PF00479">
    <property type="entry name" value="G6PD_N"/>
    <property type="match status" value="1"/>
</dbReference>
<evidence type="ECO:0000256" key="5">
    <source>
        <dbReference type="ARBA" id="ARBA00023002"/>
    </source>
</evidence>
<dbReference type="UniPathway" id="UPA00115">
    <property type="reaction ID" value="UER00408"/>
</dbReference>
<organism evidence="10 11">
    <name type="scientific">Thermomonas brevis</name>
    <dbReference type="NCBI Taxonomy" id="215691"/>
    <lineage>
        <taxon>Bacteria</taxon>
        <taxon>Pseudomonadati</taxon>
        <taxon>Pseudomonadota</taxon>
        <taxon>Gammaproteobacteria</taxon>
        <taxon>Lysobacterales</taxon>
        <taxon>Lysobacteraceae</taxon>
        <taxon>Thermomonas</taxon>
    </lineage>
</organism>
<feature type="active site" description="Proton acceptor" evidence="7">
    <location>
        <position position="248"/>
    </location>
</feature>
<dbReference type="GO" id="GO:0006006">
    <property type="term" value="P:glucose metabolic process"/>
    <property type="evidence" value="ECO:0007669"/>
    <property type="project" value="UniProtKB-KW"/>
</dbReference>
<comment type="function">
    <text evidence="7">Catalyzes the oxidation of glucose 6-phosphate to 6-phosphogluconolactone.</text>
</comment>
<gene>
    <name evidence="7 10" type="primary">zwf</name>
    <name evidence="10" type="ORF">H9L17_14530</name>
</gene>
<dbReference type="InterPro" id="IPR022675">
    <property type="entry name" value="G6P_DH_C"/>
</dbReference>